<dbReference type="Gene3D" id="3.30.420.10">
    <property type="entry name" value="Ribonuclease H-like superfamily/Ribonuclease H"/>
    <property type="match status" value="1"/>
</dbReference>
<protein>
    <submittedName>
        <fullName evidence="2">Putative integrase protein</fullName>
    </submittedName>
</protein>
<sequence>MNSAKRGIAQEVLIDLYHRLEGLPPRCAQRRDIIAQATALYGISESSLYRHLRNLYQPKSIRRSDAGKPRAIPQAELEQYCEIIAALKIRTMNKNGRHLSTANAIALLERTGVGSDYGFIKVPVGRLNKATVNRYLQQWGFNPKQVLRDTPAVRFQATYSNECWQFDLSPSDLKHVQEPLWFDPQKGRPLLMLYSVVDDRSGVCYQEYRNVYGEDTPAALLFLFNAMSAKSDSEFPFRGIPKTIYLDNGPIAKSRVFRNVMVFLGVELKVHEPASATDRRKTARSKGKVERAFRTVKECHEVLYHLREPKNEVEANDMLREYLKQYNDHSHRLETHSRMEDWQLNIPPSGIQSMCSWERFCAFAREPEQRTVGIDARISVDGTVYEISPELAGERVVLWWGLFDDELFVEHEGKRYGAYLPVSGPIPLYRYRKFKKTQAEKKLDKLETLAKSLSLRDIGDEQNVAILKTMLKTVNVIADKPFADPDPYNDLSYSSVLKAKLAIADYLGKPLALLSQTDRDFIEAILDETLEKSVVMARLKSYFHPKGDSTHAT</sequence>
<dbReference type="GO" id="GO:0015074">
    <property type="term" value="P:DNA integration"/>
    <property type="evidence" value="ECO:0007669"/>
    <property type="project" value="InterPro"/>
</dbReference>
<dbReference type="PANTHER" id="PTHR35004:SF7">
    <property type="entry name" value="INTEGRASE PROTEIN"/>
    <property type="match status" value="1"/>
</dbReference>
<dbReference type="STRING" id="319224.Sputcn32_0166"/>
<dbReference type="AlphaFoldDB" id="A4Y1R9"/>
<dbReference type="InterPro" id="IPR012337">
    <property type="entry name" value="RNaseH-like_sf"/>
</dbReference>
<dbReference type="EMBL" id="CP000681">
    <property type="protein sequence ID" value="ABP73902.1"/>
    <property type="molecule type" value="Genomic_DNA"/>
</dbReference>
<dbReference type="InterPro" id="IPR001584">
    <property type="entry name" value="Integrase_cat-core"/>
</dbReference>
<organism evidence="2">
    <name type="scientific">Shewanella putrefaciens (strain CN-32 / ATCC BAA-453)</name>
    <dbReference type="NCBI Taxonomy" id="319224"/>
    <lineage>
        <taxon>Bacteria</taxon>
        <taxon>Pseudomonadati</taxon>
        <taxon>Pseudomonadota</taxon>
        <taxon>Gammaproteobacteria</taxon>
        <taxon>Alteromonadales</taxon>
        <taxon>Shewanellaceae</taxon>
        <taxon>Shewanella</taxon>
    </lineage>
</organism>
<dbReference type="PANTHER" id="PTHR35004">
    <property type="entry name" value="TRANSPOSASE RV3428C-RELATED"/>
    <property type="match status" value="1"/>
</dbReference>
<dbReference type="SUPFAM" id="SSF53098">
    <property type="entry name" value="Ribonuclease H-like"/>
    <property type="match status" value="1"/>
</dbReference>
<reference evidence="2" key="1">
    <citation type="submission" date="2007-04" db="EMBL/GenBank/DDBJ databases">
        <title>Complete sequence of Shewanella putrefaciens CN-32.</title>
        <authorList>
            <consortium name="US DOE Joint Genome Institute"/>
            <person name="Copeland A."/>
            <person name="Lucas S."/>
            <person name="Lapidus A."/>
            <person name="Barry K."/>
            <person name="Detter J.C."/>
            <person name="Glavina del Rio T."/>
            <person name="Hammon N."/>
            <person name="Israni S."/>
            <person name="Dalin E."/>
            <person name="Tice H."/>
            <person name="Pitluck S."/>
            <person name="Chain P."/>
            <person name="Malfatti S."/>
            <person name="Shin M."/>
            <person name="Vergez L."/>
            <person name="Schmutz J."/>
            <person name="Larimer F."/>
            <person name="Land M."/>
            <person name="Hauser L."/>
            <person name="Kyrpides N."/>
            <person name="Mikhailova N."/>
            <person name="Romine M.F."/>
            <person name="Fredrickson J."/>
            <person name="Tiedje J."/>
            <person name="Richardson P."/>
        </authorList>
    </citation>
    <scope>NUCLEOTIDE SEQUENCE [LARGE SCALE GENOMIC DNA]</scope>
    <source>
        <strain evidence="2">CN-32</strain>
    </source>
</reference>
<gene>
    <name evidence="2" type="ordered locus">Sputcn32_0166</name>
</gene>
<dbReference type="GO" id="GO:0003676">
    <property type="term" value="F:nucleic acid binding"/>
    <property type="evidence" value="ECO:0007669"/>
    <property type="project" value="InterPro"/>
</dbReference>
<evidence type="ECO:0000313" key="2">
    <source>
        <dbReference type="EMBL" id="ABP73902.1"/>
    </source>
</evidence>
<dbReference type="eggNOG" id="COG2801">
    <property type="taxonomic scope" value="Bacteria"/>
</dbReference>
<dbReference type="PROSITE" id="PS50994">
    <property type="entry name" value="INTEGRASE"/>
    <property type="match status" value="1"/>
</dbReference>
<dbReference type="HOGENOM" id="CLU_579449_0_0_6"/>
<name>A4Y1R9_SHEPC</name>
<evidence type="ECO:0000259" key="1">
    <source>
        <dbReference type="PROSITE" id="PS50994"/>
    </source>
</evidence>
<accession>A4Y1R9</accession>
<proteinExistence type="predicted"/>
<dbReference type="InterPro" id="IPR036397">
    <property type="entry name" value="RNaseH_sf"/>
</dbReference>
<dbReference type="KEGG" id="spc:Sputcn32_0166"/>
<feature type="domain" description="Integrase catalytic" evidence="1">
    <location>
        <begin position="147"/>
        <end position="346"/>
    </location>
</feature>